<dbReference type="OrthoDB" id="45256at2759"/>
<dbReference type="GO" id="GO:0043399">
    <property type="term" value="F:tRNA adenosine(64)-2'-O-ribosylphosphate transferase activity"/>
    <property type="evidence" value="ECO:0007669"/>
    <property type="project" value="InterPro"/>
</dbReference>
<dbReference type="InterPro" id="IPR033449">
    <property type="entry name" value="Rit1_N"/>
</dbReference>
<accession>A0A6A5Z770</accession>
<dbReference type="InterPro" id="IPR007306">
    <property type="entry name" value="Rit1"/>
</dbReference>
<keyword evidence="4" id="KW-0808">Transferase</keyword>
<dbReference type="AlphaFoldDB" id="A0A6A5Z770"/>
<dbReference type="InterPro" id="IPR033421">
    <property type="entry name" value="Rit1_DUSP-like"/>
</dbReference>
<dbReference type="GO" id="GO:0019988">
    <property type="term" value="P:charged-tRNA amino acid modification"/>
    <property type="evidence" value="ECO:0007669"/>
    <property type="project" value="InterPro"/>
</dbReference>
<sequence>MARTLTQADLIFPIQAQSFSSTLSSLKRSALSISNRLTSITQDSIFVQSVADAYDLPLVANERCGSWYIPPEKKAESAYFKSTDGHVNEWSFNLRRLNLHILDLVARDGGCVIVDSTRRGKSMPDALSKTIPIWCCVINRAIFPDVGDHELHTPGQTISASEHAQIEQRIEGFVKDFVAICKPDIPSFRQKLKKPLRPLWVTQSSSLPDLAPEFLDFFPAVLCTASRRVHGVEGSEGGYIQGAADDHEAWACGLTPTLFWNNRDLLLASNEDDLPAIIAGLVEDETSSEAIPILIRPTTKLFVCSSENADLKSFDTVISCTPEPLTTTNPKQVRMKKYLHLKCREGKLGSRDLRPQLTHLPAFFEAVPDEVGNILICCPTGKDLSVGVALLLLCLYADDNGRLSNRRNGRKVDKTFIKQRLTWITTSSPFLNPSRTTLTSVNEFLMPSPMAMKKMPSLPTPITKLTLLGDAPTSEVAGEVAVSQDQQLHERNMPSRIFASLLNNTNPWTFTRTLSSALPTHPSGTVTGIATFTPLTSPSHIPSKAAYLYAEEGEFVTNNGLRFTARRKYVYFLKKDSDDEEEYISVYFHEEDKEDGIEGMFVEMGELSGEKKGRGEWVAKNREQHLCGEDLYTASWRFGGAMGRGGEVEDERWWEVRYDVKGPKKDYVSETRYAK</sequence>
<dbReference type="PANTHER" id="PTHR31811">
    <property type="entry name" value="TRNA A64-2'-O-RIBOSYLPHOSPHATE TRANSFERASE"/>
    <property type="match status" value="1"/>
</dbReference>
<dbReference type="Pfam" id="PF17184">
    <property type="entry name" value="Rit1_C"/>
    <property type="match status" value="1"/>
</dbReference>
<feature type="domain" description="Rit1 N-terminal" evidence="2">
    <location>
        <begin position="26"/>
        <end position="282"/>
    </location>
</feature>
<dbReference type="EMBL" id="ML977324">
    <property type="protein sequence ID" value="KAF2114903.1"/>
    <property type="molecule type" value="Genomic_DNA"/>
</dbReference>
<dbReference type="Pfam" id="PF04179">
    <property type="entry name" value="Init_tRNA_PT"/>
    <property type="match status" value="1"/>
</dbReference>
<dbReference type="Proteomes" id="UP000799770">
    <property type="component" value="Unassembled WGS sequence"/>
</dbReference>
<evidence type="ECO:0000313" key="5">
    <source>
        <dbReference type="Proteomes" id="UP000799770"/>
    </source>
</evidence>
<evidence type="ECO:0000259" key="1">
    <source>
        <dbReference type="Pfam" id="PF04179"/>
    </source>
</evidence>
<evidence type="ECO:0000313" key="4">
    <source>
        <dbReference type="EMBL" id="KAF2114903.1"/>
    </source>
</evidence>
<protein>
    <submittedName>
        <fullName evidence="4">Initiator tRNA phosphoribosyl transferase-domain-containing protein</fullName>
    </submittedName>
</protein>
<proteinExistence type="predicted"/>
<dbReference type="Pfam" id="PF19834">
    <property type="entry name" value="DUF6314"/>
    <property type="match status" value="1"/>
</dbReference>
<feature type="domain" description="Rit1 DUSP-like" evidence="1">
    <location>
        <begin position="337"/>
        <end position="445"/>
    </location>
</feature>
<dbReference type="InterPro" id="IPR045632">
    <property type="entry name" value="DUF6314"/>
</dbReference>
<reference evidence="4" key="1">
    <citation type="journal article" date="2020" name="Stud. Mycol.">
        <title>101 Dothideomycetes genomes: a test case for predicting lifestyles and emergence of pathogens.</title>
        <authorList>
            <person name="Haridas S."/>
            <person name="Albert R."/>
            <person name="Binder M."/>
            <person name="Bloem J."/>
            <person name="Labutti K."/>
            <person name="Salamov A."/>
            <person name="Andreopoulos B."/>
            <person name="Baker S."/>
            <person name="Barry K."/>
            <person name="Bills G."/>
            <person name="Bluhm B."/>
            <person name="Cannon C."/>
            <person name="Castanera R."/>
            <person name="Culley D."/>
            <person name="Daum C."/>
            <person name="Ezra D."/>
            <person name="Gonzalez J."/>
            <person name="Henrissat B."/>
            <person name="Kuo A."/>
            <person name="Liang C."/>
            <person name="Lipzen A."/>
            <person name="Lutzoni F."/>
            <person name="Magnuson J."/>
            <person name="Mondo S."/>
            <person name="Nolan M."/>
            <person name="Ohm R."/>
            <person name="Pangilinan J."/>
            <person name="Park H.-J."/>
            <person name="Ramirez L."/>
            <person name="Alfaro M."/>
            <person name="Sun H."/>
            <person name="Tritt A."/>
            <person name="Yoshinaga Y."/>
            <person name="Zwiers L.-H."/>
            <person name="Turgeon B."/>
            <person name="Goodwin S."/>
            <person name="Spatafora J."/>
            <person name="Crous P."/>
            <person name="Grigoriev I."/>
        </authorList>
    </citation>
    <scope>NUCLEOTIDE SEQUENCE</scope>
    <source>
        <strain evidence="4">CBS 627.86</strain>
    </source>
</reference>
<gene>
    <name evidence="4" type="ORF">BDV96DRAFT_87769</name>
</gene>
<feature type="domain" description="DUF6314" evidence="3">
    <location>
        <begin position="508"/>
        <end position="674"/>
    </location>
</feature>
<evidence type="ECO:0000259" key="3">
    <source>
        <dbReference type="Pfam" id="PF19834"/>
    </source>
</evidence>
<name>A0A6A5Z770_9PLEO</name>
<dbReference type="PANTHER" id="PTHR31811:SF0">
    <property type="entry name" value="TRNA A64-2'-O-RIBOSYLPHOSPHATE TRANSFERASE"/>
    <property type="match status" value="1"/>
</dbReference>
<keyword evidence="5" id="KW-1185">Reference proteome</keyword>
<dbReference type="GO" id="GO:0005737">
    <property type="term" value="C:cytoplasm"/>
    <property type="evidence" value="ECO:0007669"/>
    <property type="project" value="TreeGrafter"/>
</dbReference>
<evidence type="ECO:0000259" key="2">
    <source>
        <dbReference type="Pfam" id="PF17184"/>
    </source>
</evidence>
<organism evidence="4 5">
    <name type="scientific">Lophiotrema nucula</name>
    <dbReference type="NCBI Taxonomy" id="690887"/>
    <lineage>
        <taxon>Eukaryota</taxon>
        <taxon>Fungi</taxon>
        <taxon>Dikarya</taxon>
        <taxon>Ascomycota</taxon>
        <taxon>Pezizomycotina</taxon>
        <taxon>Dothideomycetes</taxon>
        <taxon>Pleosporomycetidae</taxon>
        <taxon>Pleosporales</taxon>
        <taxon>Lophiotremataceae</taxon>
        <taxon>Lophiotrema</taxon>
    </lineage>
</organism>